<gene>
    <name evidence="2" type="ORF">BJL86_1523</name>
</gene>
<evidence type="ECO:0000313" key="2">
    <source>
        <dbReference type="EMBL" id="ANI92300.1"/>
    </source>
</evidence>
<protein>
    <submittedName>
        <fullName evidence="2">Uncharacterized protein</fullName>
    </submittedName>
</protein>
<dbReference type="OrthoDB" id="4771441at2"/>
<keyword evidence="3" id="KW-1185">Reference proteome</keyword>
<feature type="region of interest" description="Disordered" evidence="1">
    <location>
        <begin position="193"/>
        <end position="257"/>
    </location>
</feature>
<feature type="region of interest" description="Disordered" evidence="1">
    <location>
        <begin position="379"/>
        <end position="467"/>
    </location>
</feature>
<dbReference type="KEGG" id="dtm:BJL86_1523"/>
<reference evidence="2 3" key="1">
    <citation type="submission" date="2016-06" db="EMBL/GenBank/DDBJ databases">
        <title>Complete genome sequence of a saline-alkali tolerant type strain Dietzia timorensis ID05-A0528T.</title>
        <authorList>
            <person name="Wu X."/>
        </authorList>
    </citation>
    <scope>NUCLEOTIDE SEQUENCE [LARGE SCALE GENOMIC DNA]</scope>
    <source>
        <strain evidence="2 3">ID05-A0528</strain>
    </source>
</reference>
<dbReference type="EMBL" id="CP015961">
    <property type="protein sequence ID" value="ANI92300.1"/>
    <property type="molecule type" value="Genomic_DNA"/>
</dbReference>
<evidence type="ECO:0000256" key="1">
    <source>
        <dbReference type="SAM" id="MobiDB-lite"/>
    </source>
</evidence>
<feature type="region of interest" description="Disordered" evidence="1">
    <location>
        <begin position="1"/>
        <end position="20"/>
    </location>
</feature>
<dbReference type="AlphaFoldDB" id="A0A173LP20"/>
<feature type="compositionally biased region" description="Basic and acidic residues" evidence="1">
    <location>
        <begin position="435"/>
        <end position="444"/>
    </location>
</feature>
<evidence type="ECO:0000313" key="3">
    <source>
        <dbReference type="Proteomes" id="UP000186104"/>
    </source>
</evidence>
<organism evidence="2 3">
    <name type="scientific">Dietzia timorensis</name>
    <dbReference type="NCBI Taxonomy" id="499555"/>
    <lineage>
        <taxon>Bacteria</taxon>
        <taxon>Bacillati</taxon>
        <taxon>Actinomycetota</taxon>
        <taxon>Actinomycetes</taxon>
        <taxon>Mycobacteriales</taxon>
        <taxon>Dietziaceae</taxon>
        <taxon>Dietzia</taxon>
    </lineage>
</organism>
<proteinExistence type="predicted"/>
<sequence>MAKEPEGTAENGNTRSSRDRVVADVEALCAGRELDGVRELSDPAAVLIASGQVSPPVGRIAVQRIRNGLGFPGNGGYHQLRTLAVQTQAAIDAAERPQPAMVRWTSRAVASEYRRRLQSQRNTFVAGGGYFASRGRDIRTARRQGIYLDPDQRGELFDALTLTPTVRATPPLPNTIQGARNWLRDVGLDQIDNILTGPRRPDGSVPDAGAGARRPGTGSGYDVGGTNPPGRYGSATGAGQSRREARQGGHGGETVGDKVRTVALPEMFTAILLEAGMLYDRLLLAYHHGGLSTDELRLQFNSEQELSEIAGDVIQLRRAANALPPAARSDGNGFSSETGLGPSFDEVWEEIVDRVAAFRELVELAEKLASEELEQRRAAVPRSTQIPGFPANPPRGGESVAPGGLGPGMATRHRIDSAADSLLGSAGQRQVSIDTMRRLREAMRRPGGPGGSDPNADHGEQGSGAAR</sequence>
<name>A0A173LP20_9ACTN</name>
<accession>A0A173LP20</accession>
<dbReference type="STRING" id="499555.BJL86_1523"/>
<dbReference type="RefSeq" id="WP_067471659.1">
    <property type="nucleotide sequence ID" value="NZ_CP015961.1"/>
</dbReference>
<dbReference type="Proteomes" id="UP000186104">
    <property type="component" value="Chromosome"/>
</dbReference>